<dbReference type="CDD" id="cd01650">
    <property type="entry name" value="RT_nLTR_like"/>
    <property type="match status" value="1"/>
</dbReference>
<feature type="domain" description="Reverse transcriptase" evidence="1">
    <location>
        <begin position="507"/>
        <end position="781"/>
    </location>
</feature>
<dbReference type="SUPFAM" id="SSF56672">
    <property type="entry name" value="DNA/RNA polymerases"/>
    <property type="match status" value="1"/>
</dbReference>
<reference evidence="2" key="2">
    <citation type="submission" date="2021-03" db="UniProtKB">
        <authorList>
            <consortium name="Ensembl"/>
        </authorList>
    </citation>
    <scope>IDENTIFICATION</scope>
</reference>
<protein>
    <recommendedName>
        <fullName evidence="1">Reverse transcriptase domain-containing protein</fullName>
    </recommendedName>
</protein>
<dbReference type="CDD" id="cd09076">
    <property type="entry name" value="L1-EN"/>
    <property type="match status" value="1"/>
</dbReference>
<organism evidence="2">
    <name type="scientific">Xenopus tropicalis</name>
    <name type="common">Western clawed frog</name>
    <name type="synonym">Silurana tropicalis</name>
    <dbReference type="NCBI Taxonomy" id="8364"/>
    <lineage>
        <taxon>Eukaryota</taxon>
        <taxon>Metazoa</taxon>
        <taxon>Chordata</taxon>
        <taxon>Craniata</taxon>
        <taxon>Vertebrata</taxon>
        <taxon>Euteleostomi</taxon>
        <taxon>Amphibia</taxon>
        <taxon>Batrachia</taxon>
        <taxon>Anura</taxon>
        <taxon>Pipoidea</taxon>
        <taxon>Pipidae</taxon>
        <taxon>Xenopodinae</taxon>
        <taxon>Xenopus</taxon>
        <taxon>Silurana</taxon>
    </lineage>
</organism>
<dbReference type="PANTHER" id="PTHR31635">
    <property type="entry name" value="REVERSE TRANSCRIPTASE DOMAIN-CONTAINING PROTEIN-RELATED"/>
    <property type="match status" value="1"/>
</dbReference>
<dbReference type="PANTHER" id="PTHR31635:SF196">
    <property type="entry name" value="REVERSE TRANSCRIPTASE DOMAIN-CONTAINING PROTEIN-RELATED"/>
    <property type="match status" value="1"/>
</dbReference>
<dbReference type="InterPro" id="IPR000477">
    <property type="entry name" value="RT_dom"/>
</dbReference>
<dbReference type="InterPro" id="IPR005135">
    <property type="entry name" value="Endo/exonuclease/phosphatase"/>
</dbReference>
<dbReference type="Gene3D" id="3.60.10.10">
    <property type="entry name" value="Endonuclease/exonuclease/phosphatase"/>
    <property type="match status" value="1"/>
</dbReference>
<dbReference type="Pfam" id="PF00078">
    <property type="entry name" value="RVT_1"/>
    <property type="match status" value="1"/>
</dbReference>
<dbReference type="PROSITE" id="PS50878">
    <property type="entry name" value="RT_POL"/>
    <property type="match status" value="1"/>
</dbReference>
<evidence type="ECO:0000259" key="1">
    <source>
        <dbReference type="PROSITE" id="PS50878"/>
    </source>
</evidence>
<dbReference type="SUPFAM" id="SSF56219">
    <property type="entry name" value="DNase I-like"/>
    <property type="match status" value="1"/>
</dbReference>
<dbReference type="Pfam" id="PF03372">
    <property type="entry name" value="Exo_endo_phos"/>
    <property type="match status" value="1"/>
</dbReference>
<dbReference type="Ensembl" id="ENSXETT00000114635">
    <property type="protein sequence ID" value="ENSXETP00000103344"/>
    <property type="gene ID" value="ENSXETG00000045111"/>
</dbReference>
<proteinExistence type="predicted"/>
<dbReference type="GO" id="GO:0003824">
    <property type="term" value="F:catalytic activity"/>
    <property type="evidence" value="ECO:0007669"/>
    <property type="project" value="InterPro"/>
</dbReference>
<dbReference type="InterPro" id="IPR036691">
    <property type="entry name" value="Endo/exonu/phosph_ase_sf"/>
</dbReference>
<accession>A0A803J671</accession>
<dbReference type="AlphaFoldDB" id="A0A803J671"/>
<dbReference type="GeneTree" id="ENSGT00940000175371"/>
<dbReference type="InParanoid" id="A0A803J671"/>
<dbReference type="InterPro" id="IPR043502">
    <property type="entry name" value="DNA/RNA_pol_sf"/>
</dbReference>
<evidence type="ECO:0000313" key="2">
    <source>
        <dbReference type="Ensembl" id="ENSXETP00000103344"/>
    </source>
</evidence>
<dbReference type="FunCoup" id="A0A803J671">
    <property type="interactions" value="2"/>
</dbReference>
<sequence>MQLHIVSVNVKGLNSPQKRKMVLNWARESKIDILCLQETHFKAHTQVMLKSSLYSDAFYANAPVKKNGVAILIRNTIPISVKETYQDPHGRFLLLNFELYSHKYSILNVYAPNDHQVKFVNKALKTLPDSFLEHRQIIVLGDFNIAPDPFLDKLPIPKGQALRTPLNLAKGLQQSIKKHGLYDAWRAAHPAEKDFTFFSHVHLSYSRIDLIFLDPFLLQTMDKVYIGIATWTDHAPIGIRLKLPATPLPNTLWKLNNSILSNPKNIEYLTKLTEEFKSFHPLSDYNPDLLWCTYKAFMRGHIISLTSEQKRKKQKTLFDLHTQLSKELSLLKKKPTEATSQKVTMLKGKINDINAEKVAYQLLLLKQKYYSDDNKCGRLLTNKLREARAKSRIESIKTTDGKKLTNPTQIAQEFAKYYSTLYNLSNDPHTPQPTQTEIDSFLDSLSLPILTQQQREHLNQPISADEVTQAIKILKNNKAPGPDGFTNNFYKKLVPNLSPLLTSLFNNLGANPSPRAELFQAIITTIPKPGKDPNLVTNYRPISLLNSDIKIYAKILATRLNPLLQSLIVNDQVGFVPNRQAPDNTRKIINIARYANSNRVPCLILSLDAEKAFNRVAWPFIKAVLLKFGFSDFFLDSTLALYTKPSAKILTNGFSSTPFFLTNGTRQGCPLSPLIFALIMEPLAETIRKSSKVQGYTIGSQTCKTSLFADNVIITITDPSKSLPALFQIIKQFSLVSFYKINTTKTEALPIWIPNHILSLLKSSYKFEWQQSSIKYLGIHVSFSEKNLFKENFVPMLSKFQKLTQDWMYKDISWLGRIAAIKCNLLPKILYLFRTIPINIPAKFFTSLQGLVSKFIWQKRRPRIAYNTMTNAKNKGGLALPNFKKYYQACHLILLQRFFDTDNPPQWVFQEASVIPTTELPITSIIWIPPQLRKGQKTYLPATVATLKIWDSIIHSDNLKNGLYSHFPITGFQKIIDNLNLIAWTQANITMFADLFQKLIFQPFTYLRNKFRVPNSTFFAYLQLSSYLRTNSLQKLKILSTEQNRLYTLLQQSSKISQYYARLLDLPTQETTPHMKKWEADINTTIDSIDWNNAFSTLFSSISSIRLLESSIKLMYRWYMTPAKIYRIFPATSSNKCWRNCNQTGSFIHIWWECPKISQFWFSIFPILTDLSQINIPISPRLALLNLDLDCIPWNKKRFIIHVLAVSRLLIARNWKSTLIPTLNDLTLLLNSNSTMEYYNARNNHLMHKYHAKWDPWNKSTYSEDNPVGKGI</sequence>
<reference evidence="2" key="1">
    <citation type="journal article" date="2010" name="Science">
        <title>The genome of the Western clawed frog Xenopus tropicalis.</title>
        <authorList>
            <person name="Hellsten U."/>
            <person name="Harland R.M."/>
            <person name="Gilchrist M.J."/>
            <person name="Hendrix D."/>
            <person name="Jurka J."/>
            <person name="Kapitonov V."/>
            <person name="Ovcharenko I."/>
            <person name="Putnam N.H."/>
            <person name="Shu S."/>
            <person name="Taher L."/>
            <person name="Blitz I.L."/>
            <person name="Blumberg B."/>
            <person name="Dichmann D.S."/>
            <person name="Dubchak I."/>
            <person name="Amaya E."/>
            <person name="Detter J.C."/>
            <person name="Fletcher R."/>
            <person name="Gerhard D.S."/>
            <person name="Goodstein D."/>
            <person name="Graves T."/>
            <person name="Grigoriev I.V."/>
            <person name="Grimwood J."/>
            <person name="Kawashima T."/>
            <person name="Lindquist E."/>
            <person name="Lucas S.M."/>
            <person name="Mead P.E."/>
            <person name="Mitros T."/>
            <person name="Ogino H."/>
            <person name="Ohta Y."/>
            <person name="Poliakov A.V."/>
            <person name="Pollet N."/>
            <person name="Robert J."/>
            <person name="Salamov A."/>
            <person name="Sater A.K."/>
            <person name="Schmutz J."/>
            <person name="Terry A."/>
            <person name="Vize P.D."/>
            <person name="Warren W.C."/>
            <person name="Wells D."/>
            <person name="Wills A."/>
            <person name="Wilson R.K."/>
            <person name="Zimmerman L.B."/>
            <person name="Zorn A.M."/>
            <person name="Grainger R."/>
            <person name="Grammer T."/>
            <person name="Khokha M.K."/>
            <person name="Richardson P.M."/>
            <person name="Rokhsar D.S."/>
        </authorList>
    </citation>
    <scope>NUCLEOTIDE SEQUENCE [LARGE SCALE GENOMIC DNA]</scope>
    <source>
        <strain evidence="2">Nigerian</strain>
    </source>
</reference>
<name>A0A803J671_XENTR</name>